<dbReference type="GO" id="GO:0005880">
    <property type="term" value="C:nuclear microtubule"/>
    <property type="evidence" value="ECO:0007669"/>
    <property type="project" value="TreeGrafter"/>
</dbReference>
<feature type="region of interest" description="Disordered" evidence="6">
    <location>
        <begin position="437"/>
        <end position="456"/>
    </location>
</feature>
<feature type="compositionally biased region" description="Polar residues" evidence="6">
    <location>
        <begin position="45"/>
        <end position="59"/>
    </location>
</feature>
<evidence type="ECO:0000256" key="5">
    <source>
        <dbReference type="ARBA" id="ARBA00023212"/>
    </source>
</evidence>
<accession>A0A2P6S402</accession>
<reference evidence="8 9" key="1">
    <citation type="journal article" date="2018" name="Nat. Genet.">
        <title>The Rosa genome provides new insights in the design of modern roses.</title>
        <authorList>
            <person name="Bendahmane M."/>
        </authorList>
    </citation>
    <scope>NUCLEOTIDE SEQUENCE [LARGE SCALE GENOMIC DNA]</scope>
    <source>
        <strain evidence="9">cv. Old Blush</strain>
    </source>
</reference>
<feature type="region of interest" description="Disordered" evidence="6">
    <location>
        <begin position="1"/>
        <end position="104"/>
    </location>
</feature>
<dbReference type="PANTHER" id="PTHR14326">
    <property type="entry name" value="TARGETING PROTEIN FOR XKLP2"/>
    <property type="match status" value="1"/>
</dbReference>
<dbReference type="InterPro" id="IPR027329">
    <property type="entry name" value="TPX2_C"/>
</dbReference>
<evidence type="ECO:0000259" key="7">
    <source>
        <dbReference type="Pfam" id="PF06886"/>
    </source>
</evidence>
<comment type="subcellular location">
    <subcellularLocation>
        <location evidence="1">Cytoplasm</location>
        <location evidence="1">Cytoskeleton</location>
    </subcellularLocation>
</comment>
<dbReference type="PANTHER" id="PTHR14326:SF58">
    <property type="entry name" value="TPX2 (TARGETING PROTEIN FOR XKLP2) PROTEIN FAMILY"/>
    <property type="match status" value="1"/>
</dbReference>
<evidence type="ECO:0000256" key="4">
    <source>
        <dbReference type="ARBA" id="ARBA00022701"/>
    </source>
</evidence>
<comment type="similarity">
    <text evidence="2">Belongs to the TPX2 family.</text>
</comment>
<feature type="compositionally biased region" description="Basic and acidic residues" evidence="6">
    <location>
        <begin position="121"/>
        <end position="142"/>
    </location>
</feature>
<evidence type="ECO:0000256" key="6">
    <source>
        <dbReference type="SAM" id="MobiDB-lite"/>
    </source>
</evidence>
<gene>
    <name evidence="8" type="ORF">RchiOBHm_Chr2g0166211</name>
</gene>
<dbReference type="Proteomes" id="UP000238479">
    <property type="component" value="Chromosome 2"/>
</dbReference>
<feature type="compositionally biased region" description="Acidic residues" evidence="6">
    <location>
        <begin position="154"/>
        <end position="168"/>
    </location>
</feature>
<evidence type="ECO:0000313" key="9">
    <source>
        <dbReference type="Proteomes" id="UP000238479"/>
    </source>
</evidence>
<dbReference type="GO" id="GO:0030295">
    <property type="term" value="F:protein kinase activator activity"/>
    <property type="evidence" value="ECO:0007669"/>
    <property type="project" value="TreeGrafter"/>
</dbReference>
<dbReference type="Gramene" id="PRQ53411">
    <property type="protein sequence ID" value="PRQ53411"/>
    <property type="gene ID" value="RchiOBHm_Chr2g0166211"/>
</dbReference>
<keyword evidence="4" id="KW-0493">Microtubule</keyword>
<dbReference type="OrthoDB" id="7677582at2759"/>
<feature type="compositionally biased region" description="Basic and acidic residues" evidence="6">
    <location>
        <begin position="315"/>
        <end position="327"/>
    </location>
</feature>
<dbReference type="EMBL" id="PDCK01000040">
    <property type="protein sequence ID" value="PRQ53411.1"/>
    <property type="molecule type" value="Genomic_DNA"/>
</dbReference>
<name>A0A2P6S402_ROSCH</name>
<dbReference type="GO" id="GO:0005819">
    <property type="term" value="C:spindle"/>
    <property type="evidence" value="ECO:0007669"/>
    <property type="project" value="InterPro"/>
</dbReference>
<feature type="domain" description="TPX2 C-terminal" evidence="7">
    <location>
        <begin position="375"/>
        <end position="449"/>
    </location>
</feature>
<proteinExistence type="inferred from homology"/>
<dbReference type="GO" id="GO:0060236">
    <property type="term" value="P:regulation of mitotic spindle organization"/>
    <property type="evidence" value="ECO:0007669"/>
    <property type="project" value="InterPro"/>
</dbReference>
<dbReference type="AlphaFoldDB" id="A0A2P6S402"/>
<dbReference type="GO" id="GO:0090307">
    <property type="term" value="P:mitotic spindle assembly"/>
    <property type="evidence" value="ECO:0007669"/>
    <property type="project" value="TreeGrafter"/>
</dbReference>
<organism evidence="8 9">
    <name type="scientific">Rosa chinensis</name>
    <name type="common">China rose</name>
    <dbReference type="NCBI Taxonomy" id="74649"/>
    <lineage>
        <taxon>Eukaryota</taxon>
        <taxon>Viridiplantae</taxon>
        <taxon>Streptophyta</taxon>
        <taxon>Embryophyta</taxon>
        <taxon>Tracheophyta</taxon>
        <taxon>Spermatophyta</taxon>
        <taxon>Magnoliopsida</taxon>
        <taxon>eudicotyledons</taxon>
        <taxon>Gunneridae</taxon>
        <taxon>Pentapetalae</taxon>
        <taxon>rosids</taxon>
        <taxon>fabids</taxon>
        <taxon>Rosales</taxon>
        <taxon>Rosaceae</taxon>
        <taxon>Rosoideae</taxon>
        <taxon>Rosoideae incertae sedis</taxon>
        <taxon>Rosa</taxon>
    </lineage>
</organism>
<dbReference type="InterPro" id="IPR009675">
    <property type="entry name" value="TPX2_fam"/>
</dbReference>
<feature type="compositionally biased region" description="Basic residues" evidence="6">
    <location>
        <begin position="62"/>
        <end position="78"/>
    </location>
</feature>
<keyword evidence="3" id="KW-0963">Cytoplasm</keyword>
<dbReference type="STRING" id="74649.A0A2P6S402"/>
<keyword evidence="9" id="KW-1185">Reference proteome</keyword>
<evidence type="ECO:0000313" key="8">
    <source>
        <dbReference type="EMBL" id="PRQ53411.1"/>
    </source>
</evidence>
<feature type="region of interest" description="Disordered" evidence="6">
    <location>
        <begin position="205"/>
        <end position="244"/>
    </location>
</feature>
<evidence type="ECO:0000256" key="1">
    <source>
        <dbReference type="ARBA" id="ARBA00004245"/>
    </source>
</evidence>
<comment type="caution">
    <text evidence="8">The sequence shown here is derived from an EMBL/GenBank/DDBJ whole genome shotgun (WGS) entry which is preliminary data.</text>
</comment>
<evidence type="ECO:0000256" key="3">
    <source>
        <dbReference type="ARBA" id="ARBA00022490"/>
    </source>
</evidence>
<feature type="region of interest" description="Disordered" evidence="6">
    <location>
        <begin position="256"/>
        <end position="327"/>
    </location>
</feature>
<protein>
    <recommendedName>
        <fullName evidence="7">TPX2 C-terminal domain-containing protein</fullName>
    </recommendedName>
</protein>
<feature type="compositionally biased region" description="Basic and acidic residues" evidence="6">
    <location>
        <begin position="95"/>
        <end position="104"/>
    </location>
</feature>
<feature type="region of interest" description="Disordered" evidence="6">
    <location>
        <begin position="121"/>
        <end position="178"/>
    </location>
</feature>
<sequence>MDSVGKSAGAVTPIRDQHGSRSKKQENSRYSENLNPNVSPGPKSAKSQKSGSKNPNPVFQSPRKKIRERKFVVAKKRGKKEENPNPNSNSNTECSKCKEKGGDSKKKCLCVAYENLRASQEEFFKTRPEPENGSKESDGADDRELEEALLIQDQDFDDRDPGEPDPTDETGTIKRRRARLLEEARKSVPARGKVMHLVQAFEKLLTIPKEGDEAEEEESGKKATKWALPGLQPPEAHESSSSSFCRSDLFLTSENLGLDRRPSLSSSWDGSISNRTSNGGRRSRRNSSESSGTIGGSRWKKKQQLRATSLKPFKLRTEERGRMKGEEFMKKVQEMMIQEERQRIPIAQGLPWTTDEPECLIKPPVKESTRPTDLKLHTDMRAVERAEFDHQVAEKLSLFEQYKMERERLQKLAEEEEVRRLRKELVPKAQPMPYFDRPFIPRRSMKHPTIPKDPKFHIPQHKKIKCCLSWNDDMSSYSYQSEA</sequence>
<evidence type="ECO:0000256" key="2">
    <source>
        <dbReference type="ARBA" id="ARBA00005885"/>
    </source>
</evidence>
<feature type="compositionally biased region" description="Low complexity" evidence="6">
    <location>
        <begin position="270"/>
        <end position="280"/>
    </location>
</feature>
<dbReference type="GO" id="GO:0008017">
    <property type="term" value="F:microtubule binding"/>
    <property type="evidence" value="ECO:0007669"/>
    <property type="project" value="TreeGrafter"/>
</dbReference>
<feature type="compositionally biased region" description="Basic and acidic residues" evidence="6">
    <location>
        <begin position="15"/>
        <end position="29"/>
    </location>
</feature>
<dbReference type="OMA" id="SCLSWND"/>
<keyword evidence="5" id="KW-0206">Cytoskeleton</keyword>
<dbReference type="Pfam" id="PF06886">
    <property type="entry name" value="TPX2"/>
    <property type="match status" value="1"/>
</dbReference>